<name>A0A1Y2IYS2_TRAC3</name>
<keyword evidence="3" id="KW-1185">Reference proteome</keyword>
<evidence type="ECO:0000313" key="2">
    <source>
        <dbReference type="EMBL" id="OSD06305.1"/>
    </source>
</evidence>
<dbReference type="Proteomes" id="UP000193067">
    <property type="component" value="Unassembled WGS sequence"/>
</dbReference>
<dbReference type="AlphaFoldDB" id="A0A1Y2IYS2"/>
<feature type="region of interest" description="Disordered" evidence="1">
    <location>
        <begin position="44"/>
        <end position="64"/>
    </location>
</feature>
<feature type="compositionally biased region" description="Low complexity" evidence="1">
    <location>
        <begin position="98"/>
        <end position="113"/>
    </location>
</feature>
<evidence type="ECO:0000313" key="3">
    <source>
        <dbReference type="Proteomes" id="UP000193067"/>
    </source>
</evidence>
<feature type="compositionally biased region" description="Basic residues" evidence="1">
    <location>
        <begin position="77"/>
        <end position="97"/>
    </location>
</feature>
<sequence>MGRTGRWEMEGRSGWRIYRGGHGHAFQRERERLRSASVTYTCARFGPGNSKDASSHTQSRPVGQSLALARDSCCHASRRRVERTGRRRLAQSSHRVHSSSSRRSTPPSTISPLSPWPRPSLYPACACSPYPNGHAATYGILASVNLPPA</sequence>
<organism evidence="2 3">
    <name type="scientific">Trametes coccinea (strain BRFM310)</name>
    <name type="common">Pycnoporus coccineus</name>
    <dbReference type="NCBI Taxonomy" id="1353009"/>
    <lineage>
        <taxon>Eukaryota</taxon>
        <taxon>Fungi</taxon>
        <taxon>Dikarya</taxon>
        <taxon>Basidiomycota</taxon>
        <taxon>Agaricomycotina</taxon>
        <taxon>Agaricomycetes</taxon>
        <taxon>Polyporales</taxon>
        <taxon>Polyporaceae</taxon>
        <taxon>Trametes</taxon>
    </lineage>
</organism>
<proteinExistence type="predicted"/>
<feature type="region of interest" description="Disordered" evidence="1">
    <location>
        <begin position="77"/>
        <end position="113"/>
    </location>
</feature>
<accession>A0A1Y2IYS2</accession>
<dbReference type="EMBL" id="KZ084090">
    <property type="protein sequence ID" value="OSD06305.1"/>
    <property type="molecule type" value="Genomic_DNA"/>
</dbReference>
<evidence type="ECO:0000256" key="1">
    <source>
        <dbReference type="SAM" id="MobiDB-lite"/>
    </source>
</evidence>
<protein>
    <submittedName>
        <fullName evidence="2">Uncharacterized protein</fullName>
    </submittedName>
</protein>
<gene>
    <name evidence="2" type="ORF">PYCCODRAFT_919404</name>
</gene>
<feature type="compositionally biased region" description="Polar residues" evidence="1">
    <location>
        <begin position="51"/>
        <end position="62"/>
    </location>
</feature>
<reference evidence="2 3" key="1">
    <citation type="journal article" date="2015" name="Biotechnol. Biofuels">
        <title>Enhanced degradation of softwood versus hardwood by the white-rot fungus Pycnoporus coccineus.</title>
        <authorList>
            <person name="Couturier M."/>
            <person name="Navarro D."/>
            <person name="Chevret D."/>
            <person name="Henrissat B."/>
            <person name="Piumi F."/>
            <person name="Ruiz-Duenas F.J."/>
            <person name="Martinez A.T."/>
            <person name="Grigoriev I.V."/>
            <person name="Riley R."/>
            <person name="Lipzen A."/>
            <person name="Berrin J.G."/>
            <person name="Master E.R."/>
            <person name="Rosso M.N."/>
        </authorList>
    </citation>
    <scope>NUCLEOTIDE SEQUENCE [LARGE SCALE GENOMIC DNA]</scope>
    <source>
        <strain evidence="2 3">BRFM310</strain>
    </source>
</reference>